<keyword evidence="2" id="KW-1185">Reference proteome</keyword>
<protein>
    <submittedName>
        <fullName evidence="1">Uncharacterized protein</fullName>
    </submittedName>
</protein>
<name>A0AAD5NND7_ACENE</name>
<evidence type="ECO:0000313" key="1">
    <source>
        <dbReference type="EMBL" id="KAI9170324.1"/>
    </source>
</evidence>
<sequence length="134" mass="14750">MIHDLEPTLQMENLPELDDKALSKSQRDKDYKNSSWRLSGPFRSRDLILFTPDCENGLVNVASASLFQILWNSFAFLSCGLVFDFQLMIVLGSFFSLNTYLSGLGSELGAFLGGKNLSSDAAAFVPLSISCLVN</sequence>
<gene>
    <name evidence="1" type="ORF">LWI28_026202</name>
</gene>
<reference evidence="1" key="1">
    <citation type="journal article" date="2022" name="Plant J.">
        <title>Strategies of tolerance reflected in two North American maple genomes.</title>
        <authorList>
            <person name="McEvoy S.L."/>
            <person name="Sezen U.U."/>
            <person name="Trouern-Trend A."/>
            <person name="McMahon S.M."/>
            <person name="Schaberg P.G."/>
            <person name="Yang J."/>
            <person name="Wegrzyn J.L."/>
            <person name="Swenson N.G."/>
        </authorList>
    </citation>
    <scope>NUCLEOTIDE SEQUENCE</scope>
    <source>
        <strain evidence="1">91603</strain>
    </source>
</reference>
<dbReference type="Proteomes" id="UP001064489">
    <property type="component" value="Chromosome 7"/>
</dbReference>
<dbReference type="AlphaFoldDB" id="A0AAD5NND7"/>
<accession>A0AAD5NND7</accession>
<comment type="caution">
    <text evidence="1">The sequence shown here is derived from an EMBL/GenBank/DDBJ whole genome shotgun (WGS) entry which is preliminary data.</text>
</comment>
<reference evidence="1" key="2">
    <citation type="submission" date="2023-02" db="EMBL/GenBank/DDBJ databases">
        <authorList>
            <person name="Swenson N.G."/>
            <person name="Wegrzyn J.L."/>
            <person name="Mcevoy S.L."/>
        </authorList>
    </citation>
    <scope>NUCLEOTIDE SEQUENCE</scope>
    <source>
        <strain evidence="1">91603</strain>
        <tissue evidence="1">Leaf</tissue>
    </source>
</reference>
<evidence type="ECO:0000313" key="2">
    <source>
        <dbReference type="Proteomes" id="UP001064489"/>
    </source>
</evidence>
<proteinExistence type="predicted"/>
<dbReference type="EMBL" id="JAJSOW010000104">
    <property type="protein sequence ID" value="KAI9170324.1"/>
    <property type="molecule type" value="Genomic_DNA"/>
</dbReference>
<organism evidence="1 2">
    <name type="scientific">Acer negundo</name>
    <name type="common">Box elder</name>
    <dbReference type="NCBI Taxonomy" id="4023"/>
    <lineage>
        <taxon>Eukaryota</taxon>
        <taxon>Viridiplantae</taxon>
        <taxon>Streptophyta</taxon>
        <taxon>Embryophyta</taxon>
        <taxon>Tracheophyta</taxon>
        <taxon>Spermatophyta</taxon>
        <taxon>Magnoliopsida</taxon>
        <taxon>eudicotyledons</taxon>
        <taxon>Gunneridae</taxon>
        <taxon>Pentapetalae</taxon>
        <taxon>rosids</taxon>
        <taxon>malvids</taxon>
        <taxon>Sapindales</taxon>
        <taxon>Sapindaceae</taxon>
        <taxon>Hippocastanoideae</taxon>
        <taxon>Acereae</taxon>
        <taxon>Acer</taxon>
    </lineage>
</organism>